<dbReference type="EMBL" id="JXTB01000396">
    <property type="protein sequence ID" value="PON42234.1"/>
    <property type="molecule type" value="Genomic_DNA"/>
</dbReference>
<gene>
    <name evidence="2" type="ORF">PanWU01x14_283500</name>
</gene>
<keyword evidence="1" id="KW-1133">Transmembrane helix</keyword>
<name>A0A2P5B0D1_PARAD</name>
<comment type="caution">
    <text evidence="2">The sequence shown here is derived from an EMBL/GenBank/DDBJ whole genome shotgun (WGS) entry which is preliminary data.</text>
</comment>
<accession>A0A2P5B0D1</accession>
<keyword evidence="1" id="KW-0472">Membrane</keyword>
<dbReference type="Proteomes" id="UP000237105">
    <property type="component" value="Unassembled WGS sequence"/>
</dbReference>
<reference evidence="3" key="1">
    <citation type="submission" date="2016-06" db="EMBL/GenBank/DDBJ databases">
        <title>Parallel loss of symbiosis genes in relatives of nitrogen-fixing non-legume Parasponia.</title>
        <authorList>
            <person name="Van Velzen R."/>
            <person name="Holmer R."/>
            <person name="Bu F."/>
            <person name="Rutten L."/>
            <person name="Van Zeijl A."/>
            <person name="Liu W."/>
            <person name="Santuari L."/>
            <person name="Cao Q."/>
            <person name="Sharma T."/>
            <person name="Shen D."/>
            <person name="Roswanjaya Y."/>
            <person name="Wardhani T."/>
            <person name="Kalhor M.S."/>
            <person name="Jansen J."/>
            <person name="Van den Hoogen J."/>
            <person name="Gungor B."/>
            <person name="Hartog M."/>
            <person name="Hontelez J."/>
            <person name="Verver J."/>
            <person name="Yang W.-C."/>
            <person name="Schijlen E."/>
            <person name="Repin R."/>
            <person name="Schilthuizen M."/>
            <person name="Schranz E."/>
            <person name="Heidstra R."/>
            <person name="Miyata K."/>
            <person name="Fedorova E."/>
            <person name="Kohlen W."/>
            <person name="Bisseling T."/>
            <person name="Smit S."/>
            <person name="Geurts R."/>
        </authorList>
    </citation>
    <scope>NUCLEOTIDE SEQUENCE [LARGE SCALE GENOMIC DNA]</scope>
    <source>
        <strain evidence="3">cv. WU1-14</strain>
    </source>
</reference>
<evidence type="ECO:0000313" key="3">
    <source>
        <dbReference type="Proteomes" id="UP000237105"/>
    </source>
</evidence>
<proteinExistence type="predicted"/>
<evidence type="ECO:0000313" key="2">
    <source>
        <dbReference type="EMBL" id="PON42234.1"/>
    </source>
</evidence>
<evidence type="ECO:0000256" key="1">
    <source>
        <dbReference type="SAM" id="Phobius"/>
    </source>
</evidence>
<feature type="transmembrane region" description="Helical" evidence="1">
    <location>
        <begin position="36"/>
        <end position="55"/>
    </location>
</feature>
<protein>
    <submittedName>
        <fullName evidence="2">Uncharacterized protein</fullName>
    </submittedName>
</protein>
<keyword evidence="1" id="KW-0812">Transmembrane</keyword>
<organism evidence="2 3">
    <name type="scientific">Parasponia andersonii</name>
    <name type="common">Sponia andersonii</name>
    <dbReference type="NCBI Taxonomy" id="3476"/>
    <lineage>
        <taxon>Eukaryota</taxon>
        <taxon>Viridiplantae</taxon>
        <taxon>Streptophyta</taxon>
        <taxon>Embryophyta</taxon>
        <taxon>Tracheophyta</taxon>
        <taxon>Spermatophyta</taxon>
        <taxon>Magnoliopsida</taxon>
        <taxon>eudicotyledons</taxon>
        <taxon>Gunneridae</taxon>
        <taxon>Pentapetalae</taxon>
        <taxon>rosids</taxon>
        <taxon>fabids</taxon>
        <taxon>Rosales</taxon>
        <taxon>Cannabaceae</taxon>
        <taxon>Parasponia</taxon>
    </lineage>
</organism>
<feature type="non-terminal residue" evidence="2">
    <location>
        <position position="1"/>
    </location>
</feature>
<sequence>VHLPYRRTISSDSPNTLNIETSVPSSVTALMCRMEIAAVVILIWLLFIQIIVWVWRSGEQQRAGRLSSMAIMFLERWLEGETVTG</sequence>
<dbReference type="AlphaFoldDB" id="A0A2P5B0D1"/>
<keyword evidence="3" id="KW-1185">Reference proteome</keyword>